<feature type="region of interest" description="Disordered" evidence="7">
    <location>
        <begin position="558"/>
        <end position="654"/>
    </location>
</feature>
<evidence type="ECO:0000256" key="1">
    <source>
        <dbReference type="ARBA" id="ARBA00004123"/>
    </source>
</evidence>
<evidence type="ECO:0000256" key="6">
    <source>
        <dbReference type="ARBA" id="ARBA00040136"/>
    </source>
</evidence>
<feature type="compositionally biased region" description="Basic and acidic residues" evidence="7">
    <location>
        <begin position="340"/>
        <end position="362"/>
    </location>
</feature>
<dbReference type="Proteomes" id="UP000322225">
    <property type="component" value="Chromosome 3"/>
</dbReference>
<dbReference type="Gene3D" id="1.10.20.10">
    <property type="entry name" value="Histone, subunit A"/>
    <property type="match status" value="1"/>
</dbReference>
<dbReference type="PANTHER" id="PTHR11380">
    <property type="entry name" value="TRANSCRIPTION INITIATION FACTOR TFIID/SUPT3-RELATED"/>
    <property type="match status" value="1"/>
</dbReference>
<accession>A0A5M6C5W8</accession>
<keyword evidence="9" id="KW-1185">Reference proteome</keyword>
<feature type="compositionally biased region" description="Basic and acidic residues" evidence="7">
    <location>
        <begin position="266"/>
        <end position="298"/>
    </location>
</feature>
<dbReference type="PANTHER" id="PTHR11380:SF5">
    <property type="entry name" value="TRANSCRIPTION INITIATION FACTOR TFIID SUBUNIT 13"/>
    <property type="match status" value="1"/>
</dbReference>
<dbReference type="KEGG" id="ksn:43586623"/>
<evidence type="ECO:0000313" key="8">
    <source>
        <dbReference type="EMBL" id="WWD17109.1"/>
    </source>
</evidence>
<dbReference type="EMBL" id="CP144053">
    <property type="protein sequence ID" value="WWD17109.1"/>
    <property type="molecule type" value="Genomic_DNA"/>
</dbReference>
<dbReference type="GO" id="GO:0046982">
    <property type="term" value="F:protein heterodimerization activity"/>
    <property type="evidence" value="ECO:0007669"/>
    <property type="project" value="InterPro"/>
</dbReference>
<gene>
    <name evidence="8" type="ORF">CI109_101546</name>
</gene>
<comment type="similarity">
    <text evidence="5">Belongs to the TAF13 family.</text>
</comment>
<evidence type="ECO:0000256" key="5">
    <source>
        <dbReference type="ARBA" id="ARBA00038392"/>
    </source>
</evidence>
<feature type="compositionally biased region" description="Gly residues" evidence="7">
    <location>
        <begin position="564"/>
        <end position="573"/>
    </location>
</feature>
<reference evidence="8" key="1">
    <citation type="submission" date="2017-08" db="EMBL/GenBank/DDBJ databases">
        <authorList>
            <person name="Cuomo C."/>
            <person name="Billmyre B."/>
            <person name="Heitman J."/>
        </authorList>
    </citation>
    <scope>NUCLEOTIDE SEQUENCE</scope>
    <source>
        <strain evidence="8">CBS 12478</strain>
    </source>
</reference>
<feature type="compositionally biased region" description="Pro residues" evidence="7">
    <location>
        <begin position="237"/>
        <end position="249"/>
    </location>
</feature>
<feature type="compositionally biased region" description="Low complexity" evidence="7">
    <location>
        <begin position="191"/>
        <end position="203"/>
    </location>
</feature>
<feature type="compositionally biased region" description="Polar residues" evidence="7">
    <location>
        <begin position="48"/>
        <end position="57"/>
    </location>
</feature>
<dbReference type="GO" id="GO:0005669">
    <property type="term" value="C:transcription factor TFIID complex"/>
    <property type="evidence" value="ECO:0007669"/>
    <property type="project" value="TreeGrafter"/>
</dbReference>
<evidence type="ECO:0000256" key="4">
    <source>
        <dbReference type="ARBA" id="ARBA00023242"/>
    </source>
</evidence>
<dbReference type="SUPFAM" id="SSF47113">
    <property type="entry name" value="Histone-fold"/>
    <property type="match status" value="1"/>
</dbReference>
<feature type="compositionally biased region" description="Basic and acidic residues" evidence="7">
    <location>
        <begin position="430"/>
        <end position="439"/>
    </location>
</feature>
<keyword evidence="2" id="KW-0805">Transcription regulation</keyword>
<dbReference type="InterPro" id="IPR009072">
    <property type="entry name" value="Histone-fold"/>
</dbReference>
<evidence type="ECO:0000313" key="9">
    <source>
        <dbReference type="Proteomes" id="UP000322225"/>
    </source>
</evidence>
<keyword evidence="4" id="KW-0539">Nucleus</keyword>
<protein>
    <recommendedName>
        <fullName evidence="6">Transcription initiation factor TFIID subunit 13</fullName>
    </recommendedName>
</protein>
<evidence type="ECO:0000256" key="7">
    <source>
        <dbReference type="SAM" id="MobiDB-lite"/>
    </source>
</evidence>
<dbReference type="AlphaFoldDB" id="A0A5M6C5W8"/>
<feature type="region of interest" description="Disordered" evidence="7">
    <location>
        <begin position="1"/>
        <end position="67"/>
    </location>
</feature>
<dbReference type="OrthoDB" id="10266074at2759"/>
<feature type="compositionally biased region" description="Polar residues" evidence="7">
    <location>
        <begin position="166"/>
        <end position="190"/>
    </location>
</feature>
<dbReference type="InterPro" id="IPR003195">
    <property type="entry name" value="TFIID_TAF13"/>
</dbReference>
<keyword evidence="3" id="KW-0804">Transcription</keyword>
<feature type="region of interest" description="Disordered" evidence="7">
    <location>
        <begin position="233"/>
        <end position="403"/>
    </location>
</feature>
<organism evidence="8 9">
    <name type="scientific">Kwoniella shandongensis</name>
    <dbReference type="NCBI Taxonomy" id="1734106"/>
    <lineage>
        <taxon>Eukaryota</taxon>
        <taxon>Fungi</taxon>
        <taxon>Dikarya</taxon>
        <taxon>Basidiomycota</taxon>
        <taxon>Agaricomycotina</taxon>
        <taxon>Tremellomycetes</taxon>
        <taxon>Tremellales</taxon>
        <taxon>Cryptococcaceae</taxon>
        <taxon>Kwoniella</taxon>
    </lineage>
</organism>
<dbReference type="Pfam" id="PF02269">
    <property type="entry name" value="TFIID-18kDa"/>
    <property type="match status" value="1"/>
</dbReference>
<feature type="region of interest" description="Disordered" evidence="7">
    <location>
        <begin position="418"/>
        <end position="439"/>
    </location>
</feature>
<proteinExistence type="inferred from homology"/>
<evidence type="ECO:0000256" key="2">
    <source>
        <dbReference type="ARBA" id="ARBA00023015"/>
    </source>
</evidence>
<evidence type="ECO:0000256" key="3">
    <source>
        <dbReference type="ARBA" id="ARBA00023163"/>
    </source>
</evidence>
<comment type="subcellular location">
    <subcellularLocation>
        <location evidence="1">Nucleus</location>
    </subcellularLocation>
</comment>
<name>A0A5M6C5W8_9TREE</name>
<reference evidence="8" key="2">
    <citation type="submission" date="2024-01" db="EMBL/GenBank/DDBJ databases">
        <title>Comparative genomics of Cryptococcus and Kwoniella reveals pathogenesis evolution and contrasting modes of karyotype evolution via chromosome fusion or intercentromeric recombination.</title>
        <authorList>
            <person name="Coelho M.A."/>
            <person name="David-Palma M."/>
            <person name="Shea T."/>
            <person name="Bowers K."/>
            <person name="McGinley-Smith S."/>
            <person name="Mohammad A.W."/>
            <person name="Gnirke A."/>
            <person name="Yurkov A.M."/>
            <person name="Nowrousian M."/>
            <person name="Sun S."/>
            <person name="Cuomo C.A."/>
            <person name="Heitman J."/>
        </authorList>
    </citation>
    <scope>NUCLEOTIDE SEQUENCE</scope>
    <source>
        <strain evidence="8">CBS 12478</strain>
    </source>
</reference>
<feature type="compositionally biased region" description="Gly residues" evidence="7">
    <location>
        <begin position="642"/>
        <end position="654"/>
    </location>
</feature>
<sequence length="654" mass="70738">MSFNPNNVNQQGIYGQARPNNLPSNVVANGSPNPSTPSPMMGVRPPLSTYNSATAPGTPTPNRPHQFNPAQLAQLTDFHQRQQAALAAQVQRAQAQGIARPNIQAMQLAMQQRMQSQQTQQQQAAFQQILQASSTQSITPQQLQAMAQHVTPQQLQQLQAVKQFMTPQQMQSSSSGITPQQLQAPAQSITPQQLQQLASSSPQIRPSPSLNQQRPISQSALNPALLAATHVATSTVTPPPSNTVRPPVPVTQAFAPTPESIPRQVSPEKTETKPKVTEKRSVSPVKEDKKAKAKDGARRSASPAKKGKEEKKEDVTKAESTDKDKPAAEKPKKPRRPAKPKGDGEKKPRTKKPKEPKEKESGDTTPTVFFTAPETASKDAPTANDNGEPADKSVQSDAEKGSKVAEVKLADSVVKAAPAPPVTVPTSHPVESRRRKEELMRGTMRNEIARLMYGAGDVAEPDVDTVDYMEDMVVEFLADLCRPSPPIRPTPTSQRQPIPMSFDVLRHRLSSSPAMGKYLERFDRMVYMSEALKSAKNIANPTPHELIASVGADFLELDDDGKPTAGGGGGGGQRTKRSAGQDGGDEAHRKKARPLKLPGEKRKPGPQKGWKLNRETNGLQSRRPVIRDPNAPKRKYVRKVGAGAGAGGGAKKEM</sequence>
<dbReference type="GO" id="GO:0051123">
    <property type="term" value="P:RNA polymerase II preinitiation complex assembly"/>
    <property type="evidence" value="ECO:0007669"/>
    <property type="project" value="TreeGrafter"/>
</dbReference>
<feature type="compositionally biased region" description="Basic and acidic residues" evidence="7">
    <location>
        <begin position="306"/>
        <end position="331"/>
    </location>
</feature>
<dbReference type="GeneID" id="43586623"/>
<feature type="compositionally biased region" description="Polar residues" evidence="7">
    <location>
        <begin position="204"/>
        <end position="215"/>
    </location>
</feature>
<dbReference type="RefSeq" id="XP_031863446.1">
    <property type="nucleotide sequence ID" value="XM_032002509.1"/>
</dbReference>
<feature type="region of interest" description="Disordered" evidence="7">
    <location>
        <begin position="166"/>
        <end position="215"/>
    </location>
</feature>
<feature type="compositionally biased region" description="Polar residues" evidence="7">
    <location>
        <begin position="1"/>
        <end position="33"/>
    </location>
</feature>